<dbReference type="Gene3D" id="1.10.510.10">
    <property type="entry name" value="Transferase(Phosphotransferase) domain 1"/>
    <property type="match status" value="1"/>
</dbReference>
<name>A0A2T5M675_9EURO</name>
<protein>
    <recommendedName>
        <fullName evidence="1">Protein kinase domain-containing protein</fullName>
    </recommendedName>
</protein>
<dbReference type="SUPFAM" id="SSF56112">
    <property type="entry name" value="Protein kinase-like (PK-like)"/>
    <property type="match status" value="1"/>
</dbReference>
<proteinExistence type="predicted"/>
<comment type="caution">
    <text evidence="2">The sequence shown here is derived from an EMBL/GenBank/DDBJ whole genome shotgun (WGS) entry which is preliminary data.</text>
</comment>
<dbReference type="EMBL" id="MSFN02000001">
    <property type="protein sequence ID" value="PTU24041.1"/>
    <property type="molecule type" value="Genomic_DNA"/>
</dbReference>
<dbReference type="InterPro" id="IPR000719">
    <property type="entry name" value="Prot_kinase_dom"/>
</dbReference>
<evidence type="ECO:0000313" key="3">
    <source>
        <dbReference type="Proteomes" id="UP000244073"/>
    </source>
</evidence>
<dbReference type="OrthoDB" id="1668230at2759"/>
<dbReference type="GeneID" id="63817363"/>
<dbReference type="VEuPathDB" id="FungiDB:P175DRAFT_0553330"/>
<feature type="domain" description="Protein kinase" evidence="1">
    <location>
        <begin position="1"/>
        <end position="211"/>
    </location>
</feature>
<reference evidence="2 3" key="1">
    <citation type="journal article" date="2018" name="Proc. Natl. Acad. Sci. U.S.A.">
        <title>Linking secondary metabolites to gene clusters through genome sequencing of six diverse Aspergillus species.</title>
        <authorList>
            <person name="Kaerboelling I."/>
            <person name="Vesth T.C."/>
            <person name="Frisvad J.C."/>
            <person name="Nybo J.L."/>
            <person name="Theobald S."/>
            <person name="Kuo A."/>
            <person name="Bowyer P."/>
            <person name="Matsuda Y."/>
            <person name="Mondo S."/>
            <person name="Lyhne E.K."/>
            <person name="Kogle M.E."/>
            <person name="Clum A."/>
            <person name="Lipzen A."/>
            <person name="Salamov A."/>
            <person name="Ngan C.Y."/>
            <person name="Daum C."/>
            <person name="Chiniquy J."/>
            <person name="Barry K."/>
            <person name="LaButti K."/>
            <person name="Haridas S."/>
            <person name="Simmons B.A."/>
            <person name="Magnuson J.K."/>
            <person name="Mortensen U.H."/>
            <person name="Larsen T.O."/>
            <person name="Grigoriev I.V."/>
            <person name="Baker S.E."/>
            <person name="Andersen M.R."/>
        </authorList>
    </citation>
    <scope>NUCLEOTIDE SEQUENCE [LARGE SCALE GENOMIC DNA]</scope>
    <source>
        <strain evidence="2 3">IBT 24754</strain>
    </source>
</reference>
<evidence type="ECO:0000313" key="2">
    <source>
        <dbReference type="EMBL" id="PTU24041.1"/>
    </source>
</evidence>
<organism evidence="2 3">
    <name type="scientific">Aspergillus ochraceoroseus IBT 24754</name>
    <dbReference type="NCBI Taxonomy" id="1392256"/>
    <lineage>
        <taxon>Eukaryota</taxon>
        <taxon>Fungi</taxon>
        <taxon>Dikarya</taxon>
        <taxon>Ascomycota</taxon>
        <taxon>Pezizomycotina</taxon>
        <taxon>Eurotiomycetes</taxon>
        <taxon>Eurotiomycetidae</taxon>
        <taxon>Eurotiales</taxon>
        <taxon>Aspergillaceae</taxon>
        <taxon>Aspergillus</taxon>
        <taxon>Aspergillus subgen. Nidulantes</taxon>
    </lineage>
</organism>
<dbReference type="AlphaFoldDB" id="A0A2T5M675"/>
<evidence type="ECO:0000259" key="1">
    <source>
        <dbReference type="PROSITE" id="PS50011"/>
    </source>
</evidence>
<sequence length="211" mass="23435">MASRLAAKNAGFDPPRLLIRIVLWYQDIIRALLHLHGLGIAHSDIRKHDILFDAQGHALRGDFGACCPFGKPNPSLPVLLNGPSETVSDGTDRFAMGCLVYELETGVSSGISMDDHDRLVLPQIQTGHSGLDCLIENAWRGQYNSTADMLEHAENLNGAQDNRGAVEYPVSKAELVEGIMRWRKKRQEQHGCILRSLPTEQQLRILAERYG</sequence>
<dbReference type="Proteomes" id="UP000244073">
    <property type="component" value="Unassembled WGS sequence"/>
</dbReference>
<dbReference type="RefSeq" id="XP_040755433.1">
    <property type="nucleotide sequence ID" value="XM_040900479.1"/>
</dbReference>
<dbReference type="InterPro" id="IPR011009">
    <property type="entry name" value="Kinase-like_dom_sf"/>
</dbReference>
<dbReference type="GO" id="GO:0005524">
    <property type="term" value="F:ATP binding"/>
    <property type="evidence" value="ECO:0007669"/>
    <property type="project" value="InterPro"/>
</dbReference>
<accession>A0A2T5M675</accession>
<dbReference type="PROSITE" id="PS50011">
    <property type="entry name" value="PROTEIN_KINASE_DOM"/>
    <property type="match status" value="1"/>
</dbReference>
<dbReference type="GO" id="GO:0004672">
    <property type="term" value="F:protein kinase activity"/>
    <property type="evidence" value="ECO:0007669"/>
    <property type="project" value="InterPro"/>
</dbReference>
<gene>
    <name evidence="2" type="ORF">P175DRAFT_0553330</name>
</gene>